<feature type="transmembrane region" description="Helical" evidence="1">
    <location>
        <begin position="107"/>
        <end position="130"/>
    </location>
</feature>
<gene>
    <name evidence="2" type="ORF">RR45_GL000441</name>
    <name evidence="3" type="ORF">SAMN02746068_01354</name>
</gene>
<reference evidence="3 4" key="2">
    <citation type="submission" date="2016-11" db="EMBL/GenBank/DDBJ databases">
        <authorList>
            <person name="Jaros S."/>
            <person name="Januszkiewicz K."/>
            <person name="Wedrychowicz H."/>
        </authorList>
    </citation>
    <scope>NUCLEOTIDE SEQUENCE [LARGE SCALE GENOMIC DNA]</scope>
    <source>
        <strain evidence="3 4">DSM 22330</strain>
    </source>
</reference>
<keyword evidence="1" id="KW-0472">Membrane</keyword>
<dbReference type="EMBL" id="JXJT01000013">
    <property type="protein sequence ID" value="PCS02732.1"/>
    <property type="molecule type" value="Genomic_DNA"/>
</dbReference>
<evidence type="ECO:0000313" key="3">
    <source>
        <dbReference type="EMBL" id="SFZ74792.1"/>
    </source>
</evidence>
<evidence type="ECO:0000256" key="1">
    <source>
        <dbReference type="SAM" id="Phobius"/>
    </source>
</evidence>
<dbReference type="Gene3D" id="1.10.1760.20">
    <property type="match status" value="1"/>
</dbReference>
<evidence type="ECO:0008006" key="6">
    <source>
        <dbReference type="Google" id="ProtNLM"/>
    </source>
</evidence>
<dbReference type="Proteomes" id="UP000218979">
    <property type="component" value="Unassembled WGS sequence"/>
</dbReference>
<dbReference type="InterPro" id="IPR024529">
    <property type="entry name" value="ECF_trnsprt_substrate-spec"/>
</dbReference>
<keyword evidence="5" id="KW-1185">Reference proteome</keyword>
<evidence type="ECO:0000313" key="4">
    <source>
        <dbReference type="Proteomes" id="UP000185655"/>
    </source>
</evidence>
<keyword evidence="1" id="KW-1133">Transmembrane helix</keyword>
<dbReference type="EMBL" id="FPKS01000006">
    <property type="protein sequence ID" value="SFZ74792.1"/>
    <property type="molecule type" value="Genomic_DNA"/>
</dbReference>
<proteinExistence type="predicted"/>
<dbReference type="Pfam" id="PF12822">
    <property type="entry name" value="ECF_trnsprt"/>
    <property type="match status" value="1"/>
</dbReference>
<dbReference type="OrthoDB" id="9809154at2"/>
<protein>
    <recommendedName>
        <fullName evidence="6">ECF transporter S component</fullName>
    </recommendedName>
</protein>
<reference evidence="2 5" key="1">
    <citation type="submission" date="2014-12" db="EMBL/GenBank/DDBJ databases">
        <title>Draft genome sequences of 10 type strains of Lactococcus.</title>
        <authorList>
            <person name="Sun Z."/>
            <person name="Zhong Z."/>
            <person name="Liu W."/>
            <person name="Zhang W."/>
            <person name="Zhang H."/>
        </authorList>
    </citation>
    <scope>NUCLEOTIDE SEQUENCE [LARGE SCALE GENOMIC DNA]</scope>
    <source>
        <strain evidence="2 5">DSM 22330</strain>
    </source>
</reference>
<feature type="transmembrane region" description="Helical" evidence="1">
    <location>
        <begin position="6"/>
        <end position="25"/>
    </location>
</feature>
<dbReference type="RefSeq" id="WP_031366037.1">
    <property type="nucleotide sequence ID" value="NZ_FPKS01000006.1"/>
</dbReference>
<evidence type="ECO:0000313" key="5">
    <source>
        <dbReference type="Proteomes" id="UP000218979"/>
    </source>
</evidence>
<feature type="transmembrane region" description="Helical" evidence="1">
    <location>
        <begin position="71"/>
        <end position="95"/>
    </location>
</feature>
<sequence length="185" mass="19859">MSKKALTLTQTAVLLALIVVIEYLMVGPQYILIKGSIVNLILVVATLLVGLPTGILISIFTPLLAVVTGHLAMPVLAPVVAIGNLVFVILWWLIVRHVKVNQSLMSYVTATIVSSLAKFAFLYLAVGWYILPVMLKGIVAKKPQIKVALLAQFGMPQLITAVIGGVIAMLILPRLAKAIQTIAKN</sequence>
<feature type="transmembrane region" description="Helical" evidence="1">
    <location>
        <begin position="150"/>
        <end position="172"/>
    </location>
</feature>
<accession>A0A1K2HD87</accession>
<evidence type="ECO:0000313" key="2">
    <source>
        <dbReference type="EMBL" id="PCS02732.1"/>
    </source>
</evidence>
<dbReference type="STRING" id="1122154.SAMN02746068_01354"/>
<name>A0A1K2HD87_9LACT</name>
<dbReference type="AlphaFoldDB" id="A0A1K2HD87"/>
<feature type="transmembrane region" description="Helical" evidence="1">
    <location>
        <begin position="37"/>
        <end position="65"/>
    </location>
</feature>
<dbReference type="GO" id="GO:0022857">
    <property type="term" value="F:transmembrane transporter activity"/>
    <property type="evidence" value="ECO:0007669"/>
    <property type="project" value="InterPro"/>
</dbReference>
<dbReference type="Proteomes" id="UP000185655">
    <property type="component" value="Unassembled WGS sequence"/>
</dbReference>
<keyword evidence="1" id="KW-0812">Transmembrane</keyword>
<organism evidence="3 4">
    <name type="scientific">Pseudolactococcus chungangensis CAU 28 = DSM 22330</name>
    <dbReference type="NCBI Taxonomy" id="1122154"/>
    <lineage>
        <taxon>Bacteria</taxon>
        <taxon>Bacillati</taxon>
        <taxon>Bacillota</taxon>
        <taxon>Bacilli</taxon>
        <taxon>Lactobacillales</taxon>
        <taxon>Streptococcaceae</taxon>
        <taxon>Pseudolactococcus</taxon>
    </lineage>
</organism>